<dbReference type="InterPro" id="IPR013766">
    <property type="entry name" value="Thioredoxin_domain"/>
</dbReference>
<keyword evidence="2" id="KW-0732">Signal</keyword>
<dbReference type="AlphaFoldDB" id="A0A852TV95"/>
<evidence type="ECO:0000256" key="6">
    <source>
        <dbReference type="SAM" id="Phobius"/>
    </source>
</evidence>
<dbReference type="EMBL" id="JACCCC010000001">
    <property type="protein sequence ID" value="NYE47868.1"/>
    <property type="molecule type" value="Genomic_DNA"/>
</dbReference>
<dbReference type="Proteomes" id="UP000589036">
    <property type="component" value="Unassembled WGS sequence"/>
</dbReference>
<dbReference type="PANTHER" id="PTHR13887:SF14">
    <property type="entry name" value="DISULFIDE BOND FORMATION PROTEIN D"/>
    <property type="match status" value="1"/>
</dbReference>
<sequence length="245" mass="26324">MSTRPTTTRASWWPLVLGGVLSLVLAGGLVVGLGDGDDAAPNESGTPQTGGVSDEMRELGASLARRDSGDPMAVGDADAPVVLIAYSDYQCPYCQKWVQETQPELVERYVEEGEMRIEWREFPYMGEASRTLAVGARAAAEQDMFWEYHGTVYEAMEELKGAGPQLEERVAELAAEAGLDRDRFAEDLDREDLAAEVDADFSEGQQIGVNGTPAFLINGDPVMGAQPLPTFTSSIDDALAAAEEG</sequence>
<keyword evidence="3" id="KW-0560">Oxidoreductase</keyword>
<keyword evidence="6" id="KW-1133">Transmembrane helix</keyword>
<comment type="similarity">
    <text evidence="1">Belongs to the thioredoxin family. DsbA subfamily.</text>
</comment>
<accession>A0A852TV95</accession>
<dbReference type="Gene3D" id="3.40.30.10">
    <property type="entry name" value="Glutaredoxin"/>
    <property type="match status" value="1"/>
</dbReference>
<comment type="caution">
    <text evidence="8">The sequence shown here is derived from an EMBL/GenBank/DDBJ whole genome shotgun (WGS) entry which is preliminary data.</text>
</comment>
<feature type="transmembrane region" description="Helical" evidence="6">
    <location>
        <begin position="12"/>
        <end position="34"/>
    </location>
</feature>
<keyword evidence="4" id="KW-1015">Disulfide bond</keyword>
<dbReference type="GO" id="GO:0016491">
    <property type="term" value="F:oxidoreductase activity"/>
    <property type="evidence" value="ECO:0007669"/>
    <property type="project" value="UniProtKB-KW"/>
</dbReference>
<evidence type="ECO:0000313" key="9">
    <source>
        <dbReference type="Proteomes" id="UP000589036"/>
    </source>
</evidence>
<dbReference type="InterPro" id="IPR036249">
    <property type="entry name" value="Thioredoxin-like_sf"/>
</dbReference>
<dbReference type="InterPro" id="IPR012336">
    <property type="entry name" value="Thioredoxin-like_fold"/>
</dbReference>
<dbReference type="PANTHER" id="PTHR13887">
    <property type="entry name" value="GLUTATHIONE S-TRANSFERASE KAPPA"/>
    <property type="match status" value="1"/>
</dbReference>
<evidence type="ECO:0000256" key="1">
    <source>
        <dbReference type="ARBA" id="ARBA00005791"/>
    </source>
</evidence>
<evidence type="ECO:0000256" key="4">
    <source>
        <dbReference type="ARBA" id="ARBA00023157"/>
    </source>
</evidence>
<dbReference type="SUPFAM" id="SSF52833">
    <property type="entry name" value="Thioredoxin-like"/>
    <property type="match status" value="1"/>
</dbReference>
<keyword evidence="6" id="KW-0472">Membrane</keyword>
<organism evidence="8 9">
    <name type="scientific">Spinactinospora alkalitolerans</name>
    <dbReference type="NCBI Taxonomy" id="687207"/>
    <lineage>
        <taxon>Bacteria</taxon>
        <taxon>Bacillati</taxon>
        <taxon>Actinomycetota</taxon>
        <taxon>Actinomycetes</taxon>
        <taxon>Streptosporangiales</taxon>
        <taxon>Nocardiopsidaceae</taxon>
        <taxon>Spinactinospora</taxon>
    </lineage>
</organism>
<keyword evidence="8" id="KW-0413">Isomerase</keyword>
<evidence type="ECO:0000256" key="2">
    <source>
        <dbReference type="ARBA" id="ARBA00022729"/>
    </source>
</evidence>
<gene>
    <name evidence="8" type="ORF">HDA32_002988</name>
</gene>
<protein>
    <submittedName>
        <fullName evidence="8">Protein-disulfide isomerase</fullName>
    </submittedName>
</protein>
<evidence type="ECO:0000256" key="3">
    <source>
        <dbReference type="ARBA" id="ARBA00023002"/>
    </source>
</evidence>
<feature type="domain" description="Thioredoxin" evidence="7">
    <location>
        <begin position="34"/>
        <end position="240"/>
    </location>
</feature>
<dbReference type="RefSeq" id="WP_179643748.1">
    <property type="nucleotide sequence ID" value="NZ_BAAAYY010000003.1"/>
</dbReference>
<keyword evidence="5" id="KW-0676">Redox-active center</keyword>
<dbReference type="PROSITE" id="PS51352">
    <property type="entry name" value="THIOREDOXIN_2"/>
    <property type="match status" value="1"/>
</dbReference>
<reference evidence="8 9" key="1">
    <citation type="submission" date="2020-07" db="EMBL/GenBank/DDBJ databases">
        <title>Sequencing the genomes of 1000 actinobacteria strains.</title>
        <authorList>
            <person name="Klenk H.-P."/>
        </authorList>
    </citation>
    <scope>NUCLEOTIDE SEQUENCE [LARGE SCALE GENOMIC DNA]</scope>
    <source>
        <strain evidence="8 9">CXB654</strain>
    </source>
</reference>
<evidence type="ECO:0000256" key="5">
    <source>
        <dbReference type="ARBA" id="ARBA00023284"/>
    </source>
</evidence>
<keyword evidence="9" id="KW-1185">Reference proteome</keyword>
<proteinExistence type="inferred from homology"/>
<keyword evidence="6" id="KW-0812">Transmembrane</keyword>
<name>A0A852TV95_9ACTN</name>
<dbReference type="GO" id="GO:0016853">
    <property type="term" value="F:isomerase activity"/>
    <property type="evidence" value="ECO:0007669"/>
    <property type="project" value="UniProtKB-KW"/>
</dbReference>
<evidence type="ECO:0000313" key="8">
    <source>
        <dbReference type="EMBL" id="NYE47868.1"/>
    </source>
</evidence>
<dbReference type="Pfam" id="PF13462">
    <property type="entry name" value="Thioredoxin_4"/>
    <property type="match status" value="1"/>
</dbReference>
<evidence type="ECO:0000259" key="7">
    <source>
        <dbReference type="PROSITE" id="PS51352"/>
    </source>
</evidence>